<organism evidence="5 6">
    <name type="scientific">Krasilnikovia cinnamomea</name>
    <dbReference type="NCBI Taxonomy" id="349313"/>
    <lineage>
        <taxon>Bacteria</taxon>
        <taxon>Bacillati</taxon>
        <taxon>Actinomycetota</taxon>
        <taxon>Actinomycetes</taxon>
        <taxon>Micromonosporales</taxon>
        <taxon>Micromonosporaceae</taxon>
        <taxon>Krasilnikovia</taxon>
    </lineage>
</organism>
<dbReference type="Gene3D" id="3.30.750.24">
    <property type="entry name" value="STAS domain"/>
    <property type="match status" value="1"/>
</dbReference>
<dbReference type="AlphaFoldDB" id="A0A4Q7ZV39"/>
<evidence type="ECO:0000313" key="5">
    <source>
        <dbReference type="EMBL" id="RZU54455.1"/>
    </source>
</evidence>
<dbReference type="InterPro" id="IPR013656">
    <property type="entry name" value="PAS_4"/>
</dbReference>
<dbReference type="InterPro" id="IPR052016">
    <property type="entry name" value="Bact_Sigma-Reg"/>
</dbReference>
<feature type="domain" description="STAS" evidence="3">
    <location>
        <begin position="570"/>
        <end position="660"/>
    </location>
</feature>
<feature type="domain" description="PPM-type phosphatase" evidence="4">
    <location>
        <begin position="198"/>
        <end position="398"/>
    </location>
</feature>
<dbReference type="GO" id="GO:0016791">
    <property type="term" value="F:phosphatase activity"/>
    <property type="evidence" value="ECO:0007669"/>
    <property type="project" value="TreeGrafter"/>
</dbReference>
<dbReference type="InterPro" id="IPR036890">
    <property type="entry name" value="HATPase_C_sf"/>
</dbReference>
<dbReference type="PANTHER" id="PTHR43156">
    <property type="entry name" value="STAGE II SPORULATION PROTEIN E-RELATED"/>
    <property type="match status" value="1"/>
</dbReference>
<keyword evidence="1" id="KW-0378">Hydrolase</keyword>
<dbReference type="PROSITE" id="PS51746">
    <property type="entry name" value="PPM_2"/>
    <property type="match status" value="1"/>
</dbReference>
<sequence>MASVPRRDGDWAGEVGDADTVRAVFDEMPVLLLGMAGPEHRIVAANAAFRATTGRTGHVGQTLVEAFPEMKGQQVYEMYDRVYRTGQQQVAREWHVQMDVEGVRTDGYYDFTVTPWRGPDGEIVGTTLVSLDVTQRVLERQAAQERAEVAERRYAAARDTIVTLQRELLPAGLPVLPGARLAATYLLADADTAAGGDWFDAVAMPGGRVALTVGDVVGHGVAASAVMGQLRAVLQDRLLGDGDIAGALAAVDRLARRTPGARAATVCVAVLDPADGAVTYCTAGHPPPLLINGDGPGRYLPSTGAGPLGGDATFPVGTARLAEGDLLVLFTDGLIERPGRDHAGSLVEVAQVAADAAADRVLLGSGLSAVQRVCTQTLELLVRQASHTDDVTMLAVQRVAPPPPLRLRLPARPGVIAQAYRAVGGWLQQLGVGSQDVSAMRHAVGELVTNCVEHAYAGQEAGEVTLAAELAPDGAARIEVSDQGRWQERPPATSGRTGGLGLVLADQLVDSLRLRPSAHGTTAEIRHALSTPGRLLTLDEVTAGVPGVRPPRDSDLLLILDEPSAPGPRVRVDGPITAATAGQLTSALQRLTRHGTRSLTVDLTGVTLLSSVGVAGLQDALRRSREHGGLLRLYAAPGSPAQHVLALTALAHTSADPASG</sequence>
<keyword evidence="6" id="KW-1185">Reference proteome</keyword>
<dbReference type="RefSeq" id="WP_130512805.1">
    <property type="nucleotide sequence ID" value="NZ_SHKY01000001.1"/>
</dbReference>
<dbReference type="Gene3D" id="3.30.565.10">
    <property type="entry name" value="Histidine kinase-like ATPase, C-terminal domain"/>
    <property type="match status" value="1"/>
</dbReference>
<dbReference type="OrthoDB" id="163538at2"/>
<dbReference type="SUPFAM" id="SSF55874">
    <property type="entry name" value="ATPase domain of HSP90 chaperone/DNA topoisomerase II/histidine kinase"/>
    <property type="match status" value="1"/>
</dbReference>
<dbReference type="InterPro" id="IPR036513">
    <property type="entry name" value="STAS_dom_sf"/>
</dbReference>
<dbReference type="InterPro" id="IPR036457">
    <property type="entry name" value="PPM-type-like_dom_sf"/>
</dbReference>
<protein>
    <submittedName>
        <fullName evidence="5">Serine phosphatase RsbU (Regulator of sigma subunit)</fullName>
    </submittedName>
</protein>
<dbReference type="Gene3D" id="3.30.450.20">
    <property type="entry name" value="PAS domain"/>
    <property type="match status" value="1"/>
</dbReference>
<evidence type="ECO:0000259" key="4">
    <source>
        <dbReference type="PROSITE" id="PS51746"/>
    </source>
</evidence>
<dbReference type="Pfam" id="PF07228">
    <property type="entry name" value="SpoIIE"/>
    <property type="match status" value="1"/>
</dbReference>
<dbReference type="PANTHER" id="PTHR43156:SF2">
    <property type="entry name" value="STAGE II SPORULATION PROTEIN E"/>
    <property type="match status" value="1"/>
</dbReference>
<evidence type="ECO:0000256" key="2">
    <source>
        <dbReference type="SAM" id="Coils"/>
    </source>
</evidence>
<dbReference type="InterPro" id="IPR003594">
    <property type="entry name" value="HATPase_dom"/>
</dbReference>
<reference evidence="5 6" key="1">
    <citation type="submission" date="2019-02" db="EMBL/GenBank/DDBJ databases">
        <title>Sequencing the genomes of 1000 actinobacteria strains.</title>
        <authorList>
            <person name="Klenk H.-P."/>
        </authorList>
    </citation>
    <scope>NUCLEOTIDE SEQUENCE [LARGE SCALE GENOMIC DNA]</scope>
    <source>
        <strain evidence="5 6">DSM 45162</strain>
    </source>
</reference>
<dbReference type="SMART" id="SM00387">
    <property type="entry name" value="HATPase_c"/>
    <property type="match status" value="1"/>
</dbReference>
<dbReference type="CDD" id="cd16936">
    <property type="entry name" value="HATPase_RsbW-like"/>
    <property type="match status" value="1"/>
</dbReference>
<dbReference type="Pfam" id="PF08448">
    <property type="entry name" value="PAS_4"/>
    <property type="match status" value="1"/>
</dbReference>
<comment type="caution">
    <text evidence="5">The sequence shown here is derived from an EMBL/GenBank/DDBJ whole genome shotgun (WGS) entry which is preliminary data.</text>
</comment>
<dbReference type="CDD" id="cd00130">
    <property type="entry name" value="PAS"/>
    <property type="match status" value="1"/>
</dbReference>
<dbReference type="PROSITE" id="PS50801">
    <property type="entry name" value="STAS"/>
    <property type="match status" value="1"/>
</dbReference>
<name>A0A4Q7ZV39_9ACTN</name>
<accession>A0A4Q7ZV39</accession>
<dbReference type="SUPFAM" id="SSF55785">
    <property type="entry name" value="PYP-like sensor domain (PAS domain)"/>
    <property type="match status" value="1"/>
</dbReference>
<keyword evidence="2" id="KW-0175">Coiled coil</keyword>
<evidence type="ECO:0000256" key="1">
    <source>
        <dbReference type="ARBA" id="ARBA00022801"/>
    </source>
</evidence>
<dbReference type="SMART" id="SM00331">
    <property type="entry name" value="PP2C_SIG"/>
    <property type="match status" value="1"/>
</dbReference>
<dbReference type="Pfam" id="PF01740">
    <property type="entry name" value="STAS"/>
    <property type="match status" value="1"/>
</dbReference>
<dbReference type="CDD" id="cd07043">
    <property type="entry name" value="STAS_anti-anti-sigma_factors"/>
    <property type="match status" value="1"/>
</dbReference>
<dbReference type="InterPro" id="IPR035965">
    <property type="entry name" value="PAS-like_dom_sf"/>
</dbReference>
<dbReference type="Proteomes" id="UP000292564">
    <property type="component" value="Unassembled WGS sequence"/>
</dbReference>
<dbReference type="SUPFAM" id="SSF52091">
    <property type="entry name" value="SpoIIaa-like"/>
    <property type="match status" value="1"/>
</dbReference>
<dbReference type="SUPFAM" id="SSF81606">
    <property type="entry name" value="PP2C-like"/>
    <property type="match status" value="1"/>
</dbReference>
<evidence type="ECO:0000313" key="6">
    <source>
        <dbReference type="Proteomes" id="UP000292564"/>
    </source>
</evidence>
<dbReference type="EMBL" id="SHKY01000001">
    <property type="protein sequence ID" value="RZU54455.1"/>
    <property type="molecule type" value="Genomic_DNA"/>
</dbReference>
<dbReference type="Pfam" id="PF13581">
    <property type="entry name" value="HATPase_c_2"/>
    <property type="match status" value="1"/>
</dbReference>
<dbReference type="InterPro" id="IPR000014">
    <property type="entry name" value="PAS"/>
</dbReference>
<dbReference type="Gene3D" id="3.60.40.10">
    <property type="entry name" value="PPM-type phosphatase domain"/>
    <property type="match status" value="1"/>
</dbReference>
<proteinExistence type="predicted"/>
<feature type="coiled-coil region" evidence="2">
    <location>
        <begin position="140"/>
        <end position="167"/>
    </location>
</feature>
<dbReference type="InterPro" id="IPR001932">
    <property type="entry name" value="PPM-type_phosphatase-like_dom"/>
</dbReference>
<evidence type="ECO:0000259" key="3">
    <source>
        <dbReference type="PROSITE" id="PS50801"/>
    </source>
</evidence>
<dbReference type="InterPro" id="IPR002645">
    <property type="entry name" value="STAS_dom"/>
</dbReference>
<gene>
    <name evidence="5" type="ORF">EV385_6406</name>
</gene>